<feature type="transmembrane region" description="Helical" evidence="1">
    <location>
        <begin position="190"/>
        <end position="212"/>
    </location>
</feature>
<keyword evidence="3" id="KW-1185">Reference proteome</keyword>
<keyword evidence="1" id="KW-1133">Transmembrane helix</keyword>
<feature type="transmembrane region" description="Helical" evidence="1">
    <location>
        <begin position="96"/>
        <end position="113"/>
    </location>
</feature>
<feature type="transmembrane region" description="Helical" evidence="1">
    <location>
        <begin position="359"/>
        <end position="377"/>
    </location>
</feature>
<feature type="transmembrane region" description="Helical" evidence="1">
    <location>
        <begin position="289"/>
        <end position="314"/>
    </location>
</feature>
<feature type="transmembrane region" description="Helical" evidence="1">
    <location>
        <begin position="937"/>
        <end position="957"/>
    </location>
</feature>
<dbReference type="PANTHER" id="PTHR35340:SF5">
    <property type="entry name" value="ASST-DOMAIN-CONTAINING PROTEIN"/>
    <property type="match status" value="1"/>
</dbReference>
<dbReference type="Proteomes" id="UP001521785">
    <property type="component" value="Unassembled WGS sequence"/>
</dbReference>
<dbReference type="Gene3D" id="1.20.1250.20">
    <property type="entry name" value="MFS general substrate transporter like domains"/>
    <property type="match status" value="1"/>
</dbReference>
<feature type="transmembrane region" description="Helical" evidence="1">
    <location>
        <begin position="326"/>
        <end position="352"/>
    </location>
</feature>
<dbReference type="InterPro" id="IPR053143">
    <property type="entry name" value="Arylsulfate_ST"/>
</dbReference>
<dbReference type="InterPro" id="IPR039535">
    <property type="entry name" value="ASST-like"/>
</dbReference>
<dbReference type="Pfam" id="PF14269">
    <property type="entry name" value="Arylsulfotran_2"/>
    <property type="match status" value="1"/>
</dbReference>
<comment type="caution">
    <text evidence="2">The sequence shown here is derived from an EMBL/GenBank/DDBJ whole genome shotgun (WGS) entry which is preliminary data.</text>
</comment>
<dbReference type="SUPFAM" id="SSF50998">
    <property type="entry name" value="Quinoprotein alcohol dehydrogenase-like"/>
    <property type="match status" value="1"/>
</dbReference>
<evidence type="ECO:0000313" key="3">
    <source>
        <dbReference type="Proteomes" id="UP001521785"/>
    </source>
</evidence>
<dbReference type="PANTHER" id="PTHR35340">
    <property type="entry name" value="PQQ ENZYME REPEAT PROTEIN-RELATED"/>
    <property type="match status" value="1"/>
</dbReference>
<dbReference type="InterPro" id="IPR036259">
    <property type="entry name" value="MFS_trans_sf"/>
</dbReference>
<evidence type="ECO:0000256" key="1">
    <source>
        <dbReference type="SAM" id="Phobius"/>
    </source>
</evidence>
<keyword evidence="1" id="KW-0812">Transmembrane</keyword>
<protein>
    <submittedName>
        <fullName evidence="2">Uncharacterized protein</fullName>
    </submittedName>
</protein>
<dbReference type="EMBL" id="JAKJXO020000009">
    <property type="protein sequence ID" value="KAL1600852.1"/>
    <property type="molecule type" value="Genomic_DNA"/>
</dbReference>
<proteinExistence type="predicted"/>
<feature type="transmembrane region" description="Helical" evidence="1">
    <location>
        <begin position="125"/>
        <end position="152"/>
    </location>
</feature>
<gene>
    <name evidence="2" type="ORF">SLS60_007240</name>
</gene>
<evidence type="ECO:0000313" key="2">
    <source>
        <dbReference type="EMBL" id="KAL1600852.1"/>
    </source>
</evidence>
<dbReference type="InterPro" id="IPR011047">
    <property type="entry name" value="Quinoprotein_ADH-like_sf"/>
</dbReference>
<dbReference type="SUPFAM" id="SSF103473">
    <property type="entry name" value="MFS general substrate transporter"/>
    <property type="match status" value="1"/>
</dbReference>
<organism evidence="2 3">
    <name type="scientific">Paraconiothyrium brasiliense</name>
    <dbReference type="NCBI Taxonomy" id="300254"/>
    <lineage>
        <taxon>Eukaryota</taxon>
        <taxon>Fungi</taxon>
        <taxon>Dikarya</taxon>
        <taxon>Ascomycota</taxon>
        <taxon>Pezizomycotina</taxon>
        <taxon>Dothideomycetes</taxon>
        <taxon>Pleosporomycetidae</taxon>
        <taxon>Pleosporales</taxon>
        <taxon>Massarineae</taxon>
        <taxon>Didymosphaeriaceae</taxon>
        <taxon>Paraconiothyrium</taxon>
    </lineage>
</organism>
<name>A0ABR3RA63_9PLEO</name>
<sequence>MSDGKDIHSDYFILDELSDTDERPSQNDIEAKPTPNNGCGPVSWLSLPRKDQLAILFLCRLVDFLQVASLQAYVFYQLKSFDDTKSDAELSTQAGLLQGSFTGAQVLTAILWGKAADATWCGRKNVLIIGLFGTAVSCLGYGSAGSFGWAMFWRAFGVLGGYLADPIQTMPSLFAEGGVFASQMIQQYPFALPSIINAVLLAVTGATVFFALEETLTAKKDESDIGLWLAARVKQFVCGRPMPVQQGYSQIQAHAASLESLGFDEKHLEGSSSDVPRVLPFSRIWTRNVVMTLVTGAFYDFHLGAFTNLWSLFLSTPRSVERLDHISLFFTGGLGMPATLVGNATSILGILGMTLQVDMCGAFLAILLCMVSTYTFVTADEFKIDYEAYNNARYGLYPNNYYHGTGERSPLLQITTWDKKAVAGSGSHIFIRHNGAQDTFGHQEASPLILDTKDLSAVYLNRSFPVVFNVNVQENSGKKYLTFYGDKIVGQGLGDGLCHAYDTSYREAYKISTQGLGVGADLHECDFTGRGSVIVSAYKTELSTSPTRLKGKHKPTVIRESYFQELELGTNTVLFTWRASEHVDIYDSYEEHQDPWDFFHINTIEKTKDGNYLVSGRHMHSIYLVSGKTGDIIWTLGGRKNEFVEIPPQGGHYTGDPVLTFAWQHHTRFYYGGDGNRTEMTFFDNHQKDHCEYGCKAGCSRGLHVKLDTHASPKTVQLVQEYKHPASLVSQSQGSVQILDNGNVFIGWGRMPGFTEHTPDGKAVMNVQFSPWLSKATADHALDNYRAVRKDWKASPYWPPEIAVQERKTDLVVYLSWNGATEIREWVLLATGSGADSNDTDIVVARVPRSGFETEISLPSSNASYLRAEALNQNNEVIGSTGIIDVKSGELTAADTAFSMDIDTMQGTKLEDDDRLRVAAWDFIARERDSSTVPGGFMLWGMGMSISWIAYALYLTFRRHN</sequence>
<feature type="transmembrane region" description="Helical" evidence="1">
    <location>
        <begin position="53"/>
        <end position="76"/>
    </location>
</feature>
<keyword evidence="1" id="KW-0472">Membrane</keyword>
<accession>A0ABR3RA63</accession>
<reference evidence="2 3" key="1">
    <citation type="submission" date="2024-02" db="EMBL/GenBank/DDBJ databases">
        <title>De novo assembly and annotation of 12 fungi associated with fruit tree decline syndrome in Ontario, Canada.</title>
        <authorList>
            <person name="Sulman M."/>
            <person name="Ellouze W."/>
            <person name="Ilyukhin E."/>
        </authorList>
    </citation>
    <scope>NUCLEOTIDE SEQUENCE [LARGE SCALE GENOMIC DNA]</scope>
    <source>
        <strain evidence="2 3">M42-189</strain>
    </source>
</reference>